<dbReference type="SUPFAM" id="SSF50998">
    <property type="entry name" value="Quinoprotein alcohol dehydrogenase-like"/>
    <property type="match status" value="1"/>
</dbReference>
<evidence type="ECO:0000256" key="4">
    <source>
        <dbReference type="ARBA" id="ARBA00022723"/>
    </source>
</evidence>
<evidence type="ECO:0000313" key="10">
    <source>
        <dbReference type="Proteomes" id="UP000285190"/>
    </source>
</evidence>
<keyword evidence="5" id="KW-0106">Calcium</keyword>
<keyword evidence="6" id="KW-0281">Fimbrium</keyword>
<evidence type="ECO:0000256" key="3">
    <source>
        <dbReference type="ARBA" id="ARBA00022558"/>
    </source>
</evidence>
<evidence type="ECO:0000259" key="8">
    <source>
        <dbReference type="Pfam" id="PF05567"/>
    </source>
</evidence>
<keyword evidence="4" id="KW-0479">Metal-binding</keyword>
<dbReference type="InterPro" id="IPR008707">
    <property type="entry name" value="B-propeller_PilY1"/>
</dbReference>
<name>A0A418X2C4_9BURK</name>
<dbReference type="PROSITE" id="PS51257">
    <property type="entry name" value="PROKAR_LIPOPROTEIN"/>
    <property type="match status" value="1"/>
</dbReference>
<evidence type="ECO:0000256" key="1">
    <source>
        <dbReference type="ARBA" id="ARBA00004561"/>
    </source>
</evidence>
<evidence type="ECO:0000256" key="6">
    <source>
        <dbReference type="ARBA" id="ARBA00023263"/>
    </source>
</evidence>
<feature type="domain" description="PilY1 beta-propeller" evidence="8">
    <location>
        <begin position="799"/>
        <end position="1132"/>
    </location>
</feature>
<accession>A0A418X2C4</accession>
<gene>
    <name evidence="9" type="ORF">D3870_11770</name>
</gene>
<keyword evidence="7" id="KW-0732">Signal</keyword>
<dbReference type="Pfam" id="PF05567">
    <property type="entry name" value="T4P_PilY1"/>
    <property type="match status" value="1"/>
</dbReference>
<feature type="signal peptide" evidence="7">
    <location>
        <begin position="1"/>
        <end position="33"/>
    </location>
</feature>
<proteinExistence type="inferred from homology"/>
<evidence type="ECO:0000256" key="2">
    <source>
        <dbReference type="ARBA" id="ARBA00008387"/>
    </source>
</evidence>
<comment type="subcellular location">
    <subcellularLocation>
        <location evidence="1">Fimbrium</location>
    </subcellularLocation>
</comment>
<dbReference type="GO" id="GO:0009289">
    <property type="term" value="C:pilus"/>
    <property type="evidence" value="ECO:0007669"/>
    <property type="project" value="UniProtKB-SubCell"/>
</dbReference>
<evidence type="ECO:0000313" key="9">
    <source>
        <dbReference type="EMBL" id="RJG06598.1"/>
    </source>
</evidence>
<dbReference type="Proteomes" id="UP000285190">
    <property type="component" value="Unassembled WGS sequence"/>
</dbReference>
<feature type="chain" id="PRO_5019356435" evidence="7">
    <location>
        <begin position="34"/>
        <end position="1314"/>
    </location>
</feature>
<dbReference type="InterPro" id="IPR011047">
    <property type="entry name" value="Quinoprotein_ADH-like_sf"/>
</dbReference>
<evidence type="ECO:0000256" key="5">
    <source>
        <dbReference type="ARBA" id="ARBA00022837"/>
    </source>
</evidence>
<comment type="caution">
    <text evidence="9">The sequence shown here is derived from an EMBL/GenBank/DDBJ whole genome shotgun (WGS) entry which is preliminary data.</text>
</comment>
<dbReference type="GO" id="GO:0046872">
    <property type="term" value="F:metal ion binding"/>
    <property type="evidence" value="ECO:0007669"/>
    <property type="project" value="UniProtKB-KW"/>
</dbReference>
<comment type="similarity">
    <text evidence="2">Belongs to the PilY1 family.</text>
</comment>
<reference evidence="9 10" key="1">
    <citation type="submission" date="2018-09" db="EMBL/GenBank/DDBJ databases">
        <authorList>
            <person name="Zhu H."/>
        </authorList>
    </citation>
    <scope>NUCLEOTIDE SEQUENCE [LARGE SCALE GENOMIC DNA]</scope>
    <source>
        <strain evidence="9 10">K2R10-39</strain>
    </source>
</reference>
<keyword evidence="3" id="KW-1029">Fimbrium biogenesis</keyword>
<dbReference type="EMBL" id="QYUN01000002">
    <property type="protein sequence ID" value="RJG06598.1"/>
    <property type="molecule type" value="Genomic_DNA"/>
</dbReference>
<protein>
    <submittedName>
        <fullName evidence="9">Pilus assembly protein PilY</fullName>
    </submittedName>
</protein>
<sequence length="1314" mass="141890">MKTRRIIRFRKALAMLPSVVVIAVGFASSSACAANPVVEIANGPLFSARGNVHPNMILSLSVEFPTVGVAYRGDDGSYNRTTEYVGYFNPAKCYVYNGGNRNLTDTGYFYIYKNADPVTHECDGNSFSGNFMNWAASSAIDMLRYALTGGDRIMDTADMTILQRAVLMDSGTNNFYAHSTYFPRRKIIESGNVSAPKRVTPFDVSTLYVVSCRNRILFSDQSSELGGNNASFSSKASTYCLSKYDGNGKASEEAQDKRLGEYLVRVQVCDESEGPERKDLCKRYGSRYKPVGEIQNKSDRLRLAAMGYLLDDSETRYGGVLRAPMKYVGAKKVEAPEFVPVPNDKPEWDPETGVLYPNPENPLDKYNKVVNSGVINYLNKFGRTASYKRYDPIGELYYEGIRYLQGKQATPDATTGMTEAMKDGFPVIDTWVDPLIASCQNNYVLSIADVNTHWDRYIPGNERTKYGSALADAFDATRPADSADGKNPVLDVKPWTGRVGDLETNSNGENDNPVPNTTLAQLAVKDTGSGGHGTYYMAGLAYWANTHDIRLDKRTRVKTFTIDVDEGGNGLIDNNPRSLKPRNSQLYLAAKYGGFNSDNNGDSPFDPDAPSPSWKWDKDGDGVPDNYFLAGQPQKLIESIRKVFNAAGDVSGTISGVSASSAKIASDGAYVYQPGFNSGKWTGSLKKLALTLTDDGGISIAESAVWDAGTLLTGTNFLTPNPSHAQRRIYTTKVDADNVVTTTEFKWSGLSEAQKALLNVSPVSGAVDDLGEMRVNFLRGDRSPEVDMPKMFRSRDSVLGDIINSNVAYVGAPALNGRGDGYQEFREARKNRTPAVYVGANDGMLHAFNANDGKELFAYVPRQVIGGLSQLTRPDYVHRPFVDGALTTGDAMVRGYWATVLAAGLGGGAQGVFALDITNPASFGSGNGALWEFTDADDVDMGNLTSAPVIAKFRIAVTNGIPVYKHFVVVPSGLNNYKDDGKSNSDASNALFLLSLDKLPSAQWKLGVNYYKFKIPGTDSSLQNGLATPALVTDSNGTVRLAYIGDLQGNLWRIDFSGAASLGAVQVDSAPLFTAKDATQVRQPITMQPKVVFAPGGGYVVLFGTGKFVENTDAAAGSFRAQTFYGVYDESGPKGATLTRSALAARMIEKSGAGLNVVGDTFSYGATGAQKMGWFVDFLDADKTGERAVTNPVLANGMMFFNSLIFTSDPCDMGGGRTYVLNALTGLAANGTLTGYLSQVGMLSSPVVFQTAATVGDRNSIGRRTVTKKNSVASFGTGGAKAAENGLIETAVPAGRFSWREILNWQELRDAFNK</sequence>
<evidence type="ECO:0000256" key="7">
    <source>
        <dbReference type="SAM" id="SignalP"/>
    </source>
</evidence>
<keyword evidence="10" id="KW-1185">Reference proteome</keyword>
<organism evidence="9 10">
    <name type="scientific">Noviherbaspirillum cavernae</name>
    <dbReference type="NCBI Taxonomy" id="2320862"/>
    <lineage>
        <taxon>Bacteria</taxon>
        <taxon>Pseudomonadati</taxon>
        <taxon>Pseudomonadota</taxon>
        <taxon>Betaproteobacteria</taxon>
        <taxon>Burkholderiales</taxon>
        <taxon>Oxalobacteraceae</taxon>
        <taxon>Noviherbaspirillum</taxon>
    </lineage>
</organism>